<keyword evidence="1" id="KW-1133">Transmembrane helix</keyword>
<evidence type="ECO:0000313" key="4">
    <source>
        <dbReference type="Proteomes" id="UP000035720"/>
    </source>
</evidence>
<feature type="transmembrane region" description="Helical" evidence="1">
    <location>
        <begin position="168"/>
        <end position="196"/>
    </location>
</feature>
<keyword evidence="4" id="KW-1185">Reference proteome</keyword>
<feature type="transmembrane region" description="Helical" evidence="1">
    <location>
        <begin position="60"/>
        <end position="81"/>
    </location>
</feature>
<sequence length="336" mass="36560">MIQTLVATLMWALVASLLIFRRKRTDRSITYAAITIAIAMTLNVDDIYTVVDPLLGGTNIATLIADALLMTGLFFLGRGVMKSGEYRPRLVRAAVSAPVLLIALLAITASFLFIDRGTNTTRFMSDLGAQPATAVYSIINFSYGALVIATMLVLAARQYRHSTGIQRLPTALLSLGSTFGVALCLAVIVMDIAHAIGHLDLMHTIQPAYSPLSALTFLFLCAGFAVQPAVRRAQHHARQRQTITFTAQLEPLWLRATRARPGLSQADPLAANSEDPEGHLHRVIVEIRDAMIDPRLTFDISAEDRDLLECAESHLVGSETAVATGLPVRNVEERES</sequence>
<keyword evidence="1" id="KW-0812">Transmembrane</keyword>
<reference evidence="3 4" key="1">
    <citation type="journal article" date="2013" name="ISME J.">
        <title>A metabolic model for members of the genus Tetrasphaera involved in enhanced biological phosphorus removal.</title>
        <authorList>
            <person name="Kristiansen R."/>
            <person name="Nguyen H.T.T."/>
            <person name="Saunders A.M."/>
            <person name="Nielsen J.L."/>
            <person name="Wimmer R."/>
            <person name="Le V.Q."/>
            <person name="McIlroy S.J."/>
            <person name="Petrovski S."/>
            <person name="Seviour R.J."/>
            <person name="Calteau A."/>
            <person name="Nielsen K.L."/>
            <person name="Nielsen P.H."/>
        </authorList>
    </citation>
    <scope>NUCLEOTIDE SEQUENCE [LARGE SCALE GENOMIC DNA]</scope>
    <source>
        <strain evidence="3 4">Ben 74</strain>
    </source>
</reference>
<dbReference type="Proteomes" id="UP000035720">
    <property type="component" value="Unassembled WGS sequence"/>
</dbReference>
<gene>
    <name evidence="3" type="ORF">BN13_1570008</name>
</gene>
<dbReference type="Pfam" id="PF20182">
    <property type="entry name" value="DUF6545"/>
    <property type="match status" value="1"/>
</dbReference>
<organism evidence="3 4">
    <name type="scientific">Nostocoides jenkinsii Ben 74</name>
    <dbReference type="NCBI Taxonomy" id="1193518"/>
    <lineage>
        <taxon>Bacteria</taxon>
        <taxon>Bacillati</taxon>
        <taxon>Actinomycetota</taxon>
        <taxon>Actinomycetes</taxon>
        <taxon>Micrococcales</taxon>
        <taxon>Intrasporangiaceae</taxon>
        <taxon>Nostocoides</taxon>
    </lineage>
</organism>
<dbReference type="InterPro" id="IPR050039">
    <property type="entry name" value="MAB_1171c-like"/>
</dbReference>
<dbReference type="RefSeq" id="WP_048548408.1">
    <property type="nucleotide sequence ID" value="NZ_HF571038.1"/>
</dbReference>
<comment type="caution">
    <text evidence="3">The sequence shown here is derived from an EMBL/GenBank/DDBJ whole genome shotgun (WGS) entry which is preliminary data.</text>
</comment>
<accession>A0A077MC67</accession>
<feature type="transmembrane region" description="Helical" evidence="1">
    <location>
        <begin position="6"/>
        <end position="22"/>
    </location>
</feature>
<protein>
    <recommendedName>
        <fullName evidence="2">DUF6545 domain-containing protein</fullName>
    </recommendedName>
</protein>
<evidence type="ECO:0000259" key="2">
    <source>
        <dbReference type="Pfam" id="PF20182"/>
    </source>
</evidence>
<feature type="transmembrane region" description="Helical" evidence="1">
    <location>
        <begin position="29"/>
        <end position="48"/>
    </location>
</feature>
<dbReference type="NCBIfam" id="NF042915">
    <property type="entry name" value="MAB_1171c_fam"/>
    <property type="match status" value="1"/>
</dbReference>
<evidence type="ECO:0000313" key="3">
    <source>
        <dbReference type="EMBL" id="CCI52298.1"/>
    </source>
</evidence>
<dbReference type="InterPro" id="IPR046675">
    <property type="entry name" value="DUF6545"/>
</dbReference>
<feature type="transmembrane region" description="Helical" evidence="1">
    <location>
        <begin position="134"/>
        <end position="156"/>
    </location>
</feature>
<dbReference type="AlphaFoldDB" id="A0A077MC67"/>
<keyword evidence="1" id="KW-0472">Membrane</keyword>
<feature type="domain" description="DUF6545" evidence="2">
    <location>
        <begin position="247"/>
        <end position="318"/>
    </location>
</feature>
<proteinExistence type="predicted"/>
<feature type="transmembrane region" description="Helical" evidence="1">
    <location>
        <begin position="93"/>
        <end position="114"/>
    </location>
</feature>
<dbReference type="STRING" id="1193518.BN13_1570008"/>
<dbReference type="OrthoDB" id="3718129at2"/>
<evidence type="ECO:0000256" key="1">
    <source>
        <dbReference type="SAM" id="Phobius"/>
    </source>
</evidence>
<feature type="transmembrane region" description="Helical" evidence="1">
    <location>
        <begin position="208"/>
        <end position="230"/>
    </location>
</feature>
<dbReference type="EMBL" id="CAJC01000065">
    <property type="protein sequence ID" value="CCI52298.1"/>
    <property type="molecule type" value="Genomic_DNA"/>
</dbReference>
<name>A0A077MC67_9MICO</name>